<feature type="compositionally biased region" description="Pro residues" evidence="7">
    <location>
        <begin position="688"/>
        <end position="698"/>
    </location>
</feature>
<sequence>MERLRSAPAAMALPVGIFGLFVLLVLPIPPLLLDIFFVFNIAIAVAVLMVALNARAPLDFSSFPTVLLFATLLRLALNVASTRIVLVNGHEGGAAAGEIIQSFGQFLVGGNFAVGLFVFCILLIINMIVITKGAGRVSEVSARFVLDALPGKQMAIDADIAAGLITADDARERRREVTIEADFYGSMDGASKFVKGDAIAALLILGVNIIAGFALGMISHGLSASEAGELYITLAVGDALVAQVPGLLLSIAAAAIVTRVADKRDLSGQIGGQFADPKGWLPVAAILAAIGTVPAMPQLIFLPAAAIAGGLWWSLYKKANAPIVEEKVVEKPNPDKIDITEVSDQTLVTLELGYGLVHLVDEAKDAPLLKRITGIRKQLSRELGFVLPQFRIRDTLEAGANDYAVRLGGLVIASGSVRAGKLLAIDTGEVRAKPPYSGLGINGEYTRDPSFDCPALWIDPSARDLATAEGFMCVDASTVVATHANQELLTQSYQLLGPSEVSAIIEDLKARAPALIDAVHPDPLTLAALTRILRALIADGIGLNHPQPLFTSLALALQTTQEFNAVIDAVRADLGARLVARVAGPQERLKVVTLEAGLESAIIGGMIDPSTGQPMIEPDCAGLIVERVNAAIKDAGGPIAMIVQPPARRAVAGLLKQRAARALVLSINELPPTQPVEVVGVIGNDTAPPAPRGLPAPPSETDASQGMAQGVSA</sequence>
<dbReference type="GO" id="GO:0044780">
    <property type="term" value="P:bacterial-type flagellum assembly"/>
    <property type="evidence" value="ECO:0007669"/>
    <property type="project" value="TreeGrafter"/>
</dbReference>
<keyword evidence="4 8" id="KW-0812">Transmembrane</keyword>
<protein>
    <submittedName>
        <fullName evidence="9">Flagellar biosynthesis protein FlhA</fullName>
    </submittedName>
</protein>
<evidence type="ECO:0000256" key="3">
    <source>
        <dbReference type="ARBA" id="ARBA00022475"/>
    </source>
</evidence>
<evidence type="ECO:0000256" key="2">
    <source>
        <dbReference type="ARBA" id="ARBA00008835"/>
    </source>
</evidence>
<keyword evidence="9" id="KW-0282">Flagellum</keyword>
<feature type="region of interest" description="Disordered" evidence="7">
    <location>
        <begin position="687"/>
        <end position="713"/>
    </location>
</feature>
<dbReference type="Pfam" id="PF00771">
    <property type="entry name" value="FHIPEP"/>
    <property type="match status" value="1"/>
</dbReference>
<keyword evidence="9" id="KW-0969">Cilium</keyword>
<proteinExistence type="inferred from homology"/>
<dbReference type="PROSITE" id="PS00994">
    <property type="entry name" value="FHIPEP"/>
    <property type="match status" value="1"/>
</dbReference>
<comment type="caution">
    <text evidence="9">The sequence shown here is derived from an EMBL/GenBank/DDBJ whole genome shotgun (WGS) entry which is preliminary data.</text>
</comment>
<keyword evidence="9" id="KW-0966">Cell projection</keyword>
<feature type="transmembrane region" description="Helical" evidence="8">
    <location>
        <begin position="279"/>
        <end position="312"/>
    </location>
</feature>
<feature type="transmembrane region" description="Helical" evidence="8">
    <location>
        <begin position="198"/>
        <end position="218"/>
    </location>
</feature>
<dbReference type="Gene3D" id="3.40.30.60">
    <property type="entry name" value="FHIPEP family, domain 1"/>
    <property type="match status" value="1"/>
</dbReference>
<dbReference type="GO" id="GO:0009306">
    <property type="term" value="P:protein secretion"/>
    <property type="evidence" value="ECO:0007669"/>
    <property type="project" value="InterPro"/>
</dbReference>
<evidence type="ECO:0000256" key="5">
    <source>
        <dbReference type="ARBA" id="ARBA00022989"/>
    </source>
</evidence>
<evidence type="ECO:0000256" key="6">
    <source>
        <dbReference type="ARBA" id="ARBA00023136"/>
    </source>
</evidence>
<evidence type="ECO:0000256" key="8">
    <source>
        <dbReference type="SAM" id="Phobius"/>
    </source>
</evidence>
<evidence type="ECO:0000256" key="4">
    <source>
        <dbReference type="ARBA" id="ARBA00022692"/>
    </source>
</evidence>
<dbReference type="GO" id="GO:0005886">
    <property type="term" value="C:plasma membrane"/>
    <property type="evidence" value="ECO:0007669"/>
    <property type="project" value="UniProtKB-SubCell"/>
</dbReference>
<gene>
    <name evidence="9" type="ORF">EH31_14765</name>
</gene>
<dbReference type="EMBL" id="JMIW01000007">
    <property type="protein sequence ID" value="KEO88702.1"/>
    <property type="molecule type" value="Genomic_DNA"/>
</dbReference>
<dbReference type="InterPro" id="IPR025505">
    <property type="entry name" value="FHIPEP_CS"/>
</dbReference>
<accession>A0A074MSV9</accession>
<dbReference type="eggNOG" id="COG1298">
    <property type="taxonomic scope" value="Bacteria"/>
</dbReference>
<feature type="transmembrane region" description="Helical" evidence="8">
    <location>
        <begin position="35"/>
        <end position="54"/>
    </location>
</feature>
<dbReference type="InterPro" id="IPR001712">
    <property type="entry name" value="T3SS_FHIPEP"/>
</dbReference>
<reference evidence="9 10" key="1">
    <citation type="submission" date="2014-04" db="EMBL/GenBank/DDBJ databases">
        <title>A comprehensive comparison of genomes of Erythrobacter spp. strains.</title>
        <authorList>
            <person name="Zheng Q."/>
        </authorList>
    </citation>
    <scope>NUCLEOTIDE SEQUENCE [LARGE SCALE GENOMIC DNA]</scope>
    <source>
        <strain evidence="9 10">DSM 6997</strain>
    </source>
</reference>
<dbReference type="Gene3D" id="3.40.50.12790">
    <property type="entry name" value="FHIPEP family, domain 4"/>
    <property type="match status" value="1"/>
</dbReference>
<dbReference type="Proteomes" id="UP000027647">
    <property type="component" value="Unassembled WGS sequence"/>
</dbReference>
<dbReference type="AlphaFoldDB" id="A0A074MSV9"/>
<dbReference type="PANTHER" id="PTHR30161">
    <property type="entry name" value="FLAGELLAR EXPORT PROTEIN, MEMBRANE FLHA SUBUNIT-RELATED"/>
    <property type="match status" value="1"/>
</dbReference>
<comment type="similarity">
    <text evidence="2">Belongs to the FHIPEP (flagella/HR/invasion proteins export pore) family.</text>
</comment>
<dbReference type="PIRSF" id="PIRSF005419">
    <property type="entry name" value="FlhA"/>
    <property type="match status" value="1"/>
</dbReference>
<feature type="transmembrane region" description="Helical" evidence="8">
    <location>
        <begin position="230"/>
        <end position="258"/>
    </location>
</feature>
<keyword evidence="10" id="KW-1185">Reference proteome</keyword>
<name>A0A074MSV9_ERYLO</name>
<evidence type="ECO:0000313" key="10">
    <source>
        <dbReference type="Proteomes" id="UP000027647"/>
    </source>
</evidence>
<organism evidence="9 10">
    <name type="scientific">Erythrobacter longus</name>
    <dbReference type="NCBI Taxonomy" id="1044"/>
    <lineage>
        <taxon>Bacteria</taxon>
        <taxon>Pseudomonadati</taxon>
        <taxon>Pseudomonadota</taxon>
        <taxon>Alphaproteobacteria</taxon>
        <taxon>Sphingomonadales</taxon>
        <taxon>Erythrobacteraceae</taxon>
        <taxon>Erythrobacter/Porphyrobacter group</taxon>
        <taxon>Erythrobacter</taxon>
    </lineage>
</organism>
<dbReference type="PANTHER" id="PTHR30161:SF1">
    <property type="entry name" value="FLAGELLAR BIOSYNTHESIS PROTEIN FLHA-RELATED"/>
    <property type="match status" value="1"/>
</dbReference>
<dbReference type="Gene3D" id="1.10.8.540">
    <property type="entry name" value="FHIPEP family, domain 3"/>
    <property type="match status" value="1"/>
</dbReference>
<evidence type="ECO:0000256" key="7">
    <source>
        <dbReference type="SAM" id="MobiDB-lite"/>
    </source>
</evidence>
<dbReference type="PRINTS" id="PR00949">
    <property type="entry name" value="TYPE3IMAPROT"/>
</dbReference>
<dbReference type="InterPro" id="IPR042196">
    <property type="entry name" value="FHIPEP_4"/>
</dbReference>
<feature type="compositionally biased region" description="Polar residues" evidence="7">
    <location>
        <begin position="701"/>
        <end position="713"/>
    </location>
</feature>
<dbReference type="InterPro" id="IPR042194">
    <property type="entry name" value="FHIPEP_1"/>
</dbReference>
<feature type="transmembrane region" description="Helical" evidence="8">
    <location>
        <begin position="106"/>
        <end position="129"/>
    </location>
</feature>
<feature type="transmembrane region" description="Helical" evidence="8">
    <location>
        <begin position="7"/>
        <end position="29"/>
    </location>
</feature>
<comment type="subcellular location">
    <subcellularLocation>
        <location evidence="1">Cell membrane</location>
        <topology evidence="1">Multi-pass membrane protein</topology>
    </subcellularLocation>
</comment>
<evidence type="ECO:0000313" key="9">
    <source>
        <dbReference type="EMBL" id="KEO88702.1"/>
    </source>
</evidence>
<evidence type="ECO:0000256" key="1">
    <source>
        <dbReference type="ARBA" id="ARBA00004651"/>
    </source>
</evidence>
<keyword evidence="5 8" id="KW-1133">Transmembrane helix</keyword>
<dbReference type="InterPro" id="IPR042193">
    <property type="entry name" value="FHIPEP_3"/>
</dbReference>
<feature type="transmembrane region" description="Helical" evidence="8">
    <location>
        <begin position="66"/>
        <end position="86"/>
    </location>
</feature>
<keyword evidence="6 8" id="KW-0472">Membrane</keyword>
<keyword evidence="3" id="KW-1003">Cell membrane</keyword>
<dbReference type="STRING" id="1044.EH31_14765"/>